<proteinExistence type="predicted"/>
<evidence type="ECO:0000313" key="2">
    <source>
        <dbReference type="EMBL" id="GHI14843.1"/>
    </source>
</evidence>
<dbReference type="EMBL" id="BNDV01000008">
    <property type="protein sequence ID" value="GHI14843.1"/>
    <property type="molecule type" value="Genomic_DNA"/>
</dbReference>
<organism evidence="2 3">
    <name type="scientific">Streptomyces virginiae</name>
    <name type="common">Streptomyces cinnamonensis</name>
    <dbReference type="NCBI Taxonomy" id="1961"/>
    <lineage>
        <taxon>Bacteria</taxon>
        <taxon>Bacillati</taxon>
        <taxon>Actinomycetota</taxon>
        <taxon>Actinomycetes</taxon>
        <taxon>Kitasatosporales</taxon>
        <taxon>Streptomycetaceae</taxon>
        <taxon>Streptomyces</taxon>
    </lineage>
</organism>
<dbReference type="GeneID" id="86951781"/>
<evidence type="ECO:0000256" key="1">
    <source>
        <dbReference type="SAM" id="MobiDB-lite"/>
    </source>
</evidence>
<gene>
    <name evidence="2" type="ORF">Scinn_43060</name>
</gene>
<dbReference type="RefSeq" id="WP_030657296.1">
    <property type="nucleotide sequence ID" value="NZ_BMRU01000031.1"/>
</dbReference>
<accession>A0ABQ3NPY4</accession>
<keyword evidence="3" id="KW-1185">Reference proteome</keyword>
<comment type="caution">
    <text evidence="2">The sequence shown here is derived from an EMBL/GenBank/DDBJ whole genome shotgun (WGS) entry which is preliminary data.</text>
</comment>
<reference evidence="3" key="1">
    <citation type="submission" date="2020-09" db="EMBL/GenBank/DDBJ databases">
        <title>Whole genome shotgun sequence of Streptomyces cinnamonensis NBRC 15873.</title>
        <authorList>
            <person name="Komaki H."/>
            <person name="Tamura T."/>
        </authorList>
    </citation>
    <scope>NUCLEOTIDE SEQUENCE [LARGE SCALE GENOMIC DNA]</scope>
    <source>
        <strain evidence="3">NBRC 15873</strain>
    </source>
</reference>
<feature type="region of interest" description="Disordered" evidence="1">
    <location>
        <begin position="38"/>
        <end position="73"/>
    </location>
</feature>
<sequence>MTLILTSLREFFLHDVLGNLTAAAFLTTAAWSTRTIRAARAARRHRNSSDQPVGPAAPEQPGQVGDGPAGRCE</sequence>
<protein>
    <submittedName>
        <fullName evidence="2">Uncharacterized protein</fullName>
    </submittedName>
</protein>
<name>A0ABQ3NPY4_STRVG</name>
<evidence type="ECO:0000313" key="3">
    <source>
        <dbReference type="Proteomes" id="UP000660554"/>
    </source>
</evidence>
<dbReference type="Proteomes" id="UP000660554">
    <property type="component" value="Unassembled WGS sequence"/>
</dbReference>
<feature type="compositionally biased region" description="Gly residues" evidence="1">
    <location>
        <begin position="64"/>
        <end position="73"/>
    </location>
</feature>